<dbReference type="FunFam" id="1.10.238.10:FF:000178">
    <property type="entry name" value="Calmodulin-2 A"/>
    <property type="match status" value="1"/>
</dbReference>
<dbReference type="InterPro" id="IPR050230">
    <property type="entry name" value="CALM/Myosin/TropC-like"/>
</dbReference>
<evidence type="ECO:0000256" key="3">
    <source>
        <dbReference type="ARBA" id="ARBA00037722"/>
    </source>
</evidence>
<dbReference type="RefSeq" id="XP_040571233.1">
    <property type="nucleotide sequence ID" value="XM_040715299.2"/>
</dbReference>
<comment type="function">
    <text evidence="3">Troponin is the central regulatory protein of striated muscle contraction. Tn consists of three components: Tn-I which is the inhibitor of actomyosin ATPase, Tn-T which contains the binding site for tropomyosin and Tn-C. The binding of calcium to Tn-C abolishes the inhibitory action of Tn on actin filaments.</text>
</comment>
<evidence type="ECO:0000259" key="4">
    <source>
        <dbReference type="PROSITE" id="PS50222"/>
    </source>
</evidence>
<dbReference type="KEGG" id="lsm:121120435"/>
<evidence type="ECO:0000313" key="5">
    <source>
        <dbReference type="EMBL" id="CDW22444.1"/>
    </source>
</evidence>
<dbReference type="InterPro" id="IPR011992">
    <property type="entry name" value="EF-hand-dom_pair"/>
</dbReference>
<dbReference type="EMBL" id="HACA01005083">
    <property type="protein sequence ID" value="CDW22444.1"/>
    <property type="molecule type" value="Transcribed_RNA"/>
</dbReference>
<dbReference type="PANTHER" id="PTHR23048">
    <property type="entry name" value="MYOSIN LIGHT CHAIN 1, 3"/>
    <property type="match status" value="1"/>
</dbReference>
<proteinExistence type="predicted"/>
<dbReference type="AlphaFoldDB" id="A0A0K2T8N3"/>
<dbReference type="PROSITE" id="PS50222">
    <property type="entry name" value="EF_HAND_2"/>
    <property type="match status" value="4"/>
</dbReference>
<dbReference type="GeneID" id="121120435"/>
<reference evidence="5" key="1">
    <citation type="submission" date="2014-05" db="EMBL/GenBank/DDBJ databases">
        <authorList>
            <person name="Chronopoulou M."/>
        </authorList>
    </citation>
    <scope>NUCLEOTIDE SEQUENCE</scope>
    <source>
        <tissue evidence="5">Whole organism</tissue>
    </source>
</reference>
<dbReference type="InterPro" id="IPR002048">
    <property type="entry name" value="EF_hand_dom"/>
</dbReference>
<dbReference type="OrthoDB" id="26525at2759"/>
<feature type="domain" description="EF-hand" evidence="4">
    <location>
        <begin position="58"/>
        <end position="93"/>
    </location>
</feature>
<feature type="domain" description="EF-hand" evidence="4">
    <location>
        <begin position="94"/>
        <end position="129"/>
    </location>
</feature>
<accession>A0A0K2T8N3</accession>
<evidence type="ECO:0000256" key="2">
    <source>
        <dbReference type="ARBA" id="ARBA00022837"/>
    </source>
</evidence>
<dbReference type="GO" id="GO:0016460">
    <property type="term" value="C:myosin II complex"/>
    <property type="evidence" value="ECO:0007669"/>
    <property type="project" value="TreeGrafter"/>
</dbReference>
<feature type="domain" description="EF-hand" evidence="4">
    <location>
        <begin position="131"/>
        <end position="166"/>
    </location>
</feature>
<dbReference type="PROSITE" id="PS00018">
    <property type="entry name" value="EF_HAND_1"/>
    <property type="match status" value="4"/>
</dbReference>
<keyword evidence="2" id="KW-0106">Calcium</keyword>
<dbReference type="SUPFAM" id="SSF47473">
    <property type="entry name" value="EF-hand"/>
    <property type="match status" value="1"/>
</dbReference>
<dbReference type="Gene3D" id="1.10.238.10">
    <property type="entry name" value="EF-hand"/>
    <property type="match status" value="2"/>
</dbReference>
<organism evidence="5">
    <name type="scientific">Lepeophtheirus salmonis</name>
    <name type="common">Salmon louse</name>
    <name type="synonym">Caligus salmonis</name>
    <dbReference type="NCBI Taxonomy" id="72036"/>
    <lineage>
        <taxon>Eukaryota</taxon>
        <taxon>Metazoa</taxon>
        <taxon>Ecdysozoa</taxon>
        <taxon>Arthropoda</taxon>
        <taxon>Crustacea</taxon>
        <taxon>Multicrustacea</taxon>
        <taxon>Hexanauplia</taxon>
        <taxon>Copepoda</taxon>
        <taxon>Siphonostomatoida</taxon>
        <taxon>Caligidae</taxon>
        <taxon>Lepeophtheirus</taxon>
    </lineage>
</organism>
<protein>
    <submittedName>
        <fullName evidence="5">Calmodulinlike [Meleagris gallopavo]</fullName>
    </submittedName>
</protein>
<evidence type="ECO:0000256" key="1">
    <source>
        <dbReference type="ARBA" id="ARBA00022737"/>
    </source>
</evidence>
<feature type="domain" description="EF-hand" evidence="4">
    <location>
        <begin position="167"/>
        <end position="199"/>
    </location>
</feature>
<dbReference type="Pfam" id="PF13499">
    <property type="entry name" value="EF-hand_7"/>
    <property type="match status" value="2"/>
</dbReference>
<dbReference type="CDD" id="cd00051">
    <property type="entry name" value="EFh"/>
    <property type="match status" value="2"/>
</dbReference>
<dbReference type="PANTHER" id="PTHR23048:SF0">
    <property type="entry name" value="CALMODULIN LIKE 3"/>
    <property type="match status" value="1"/>
</dbReference>
<dbReference type="InterPro" id="IPR018247">
    <property type="entry name" value="EF_Hand_1_Ca_BS"/>
</dbReference>
<keyword evidence="1" id="KW-0677">Repeat</keyword>
<dbReference type="SMART" id="SM00054">
    <property type="entry name" value="EFh"/>
    <property type="match status" value="4"/>
</dbReference>
<sequence length="199" mass="22698">MPKDHPTIIYGINLTTTTLNPKLMNNPKNPLYKKQICKTCRQPLPKQLELAKSKVSQKELDEFSECFRMFDKDGDGTIDVKELGAVLRSLGNNPTEEDIEEMIEDADEDGSGSINFPEFIALMLKRQQSGESKEEIKQIFRVFDKDGNGYVSTSELKFVMCRMGVNFTDDELMEMVMEADIDGDGQVCFEEFYNMMTTN</sequence>
<dbReference type="GO" id="GO:0005509">
    <property type="term" value="F:calcium ion binding"/>
    <property type="evidence" value="ECO:0007669"/>
    <property type="project" value="InterPro"/>
</dbReference>
<name>A0A0K2T8N3_LEPSM</name>